<dbReference type="Proteomes" id="UP000234855">
    <property type="component" value="Unassembled WGS sequence"/>
</dbReference>
<dbReference type="EMBL" id="NMWV01000023">
    <property type="protein sequence ID" value="PLS24340.1"/>
    <property type="molecule type" value="Genomic_DNA"/>
</dbReference>
<dbReference type="AlphaFoldDB" id="A0A2N5IQV9"/>
<name>A0A2N5IQV9_9BIFI</name>
<sequence length="128" mass="13994">MSNGKALMVVGQKRFVQTMRKAGADLKELKEVNRKAANVALPAVQALTTRGKTGRLAKSVRVGATQKAGIIRAGRKAVPYAGVINYGWPARHIKGRQFVNDGVAQSESRWQPLYKEFIDKTMSQIKGA</sequence>
<accession>A0A2N5IQV9</accession>
<dbReference type="RefSeq" id="WP_101626141.1">
    <property type="nucleotide sequence ID" value="NZ_NMWV01000023.1"/>
</dbReference>
<reference evidence="1 3" key="1">
    <citation type="submission" date="2017-07" db="EMBL/GenBank/DDBJ databases">
        <title>Bifidobacterium novel species.</title>
        <authorList>
            <person name="Lugli G.A."/>
            <person name="Milani C."/>
            <person name="Duranti S."/>
            <person name="Mangifesta M."/>
        </authorList>
    </citation>
    <scope>NUCLEOTIDE SEQUENCE [LARGE SCALE GENOMIC DNA]</scope>
    <source>
        <strain evidence="1 3">45</strain>
    </source>
</reference>
<dbReference type="EMBL" id="CP071591">
    <property type="protein sequence ID" value="QSY56958.1"/>
    <property type="molecule type" value="Genomic_DNA"/>
</dbReference>
<evidence type="ECO:0000313" key="4">
    <source>
        <dbReference type="Proteomes" id="UP000663067"/>
    </source>
</evidence>
<proteinExistence type="predicted"/>
<dbReference type="Proteomes" id="UP000663067">
    <property type="component" value="Chromosome"/>
</dbReference>
<gene>
    <name evidence="2" type="ORF">BLI708_06680</name>
    <name evidence="1" type="ORF">Tam1G_1603</name>
</gene>
<evidence type="ECO:0000313" key="1">
    <source>
        <dbReference type="EMBL" id="PLS24340.1"/>
    </source>
</evidence>
<reference evidence="2 4" key="2">
    <citation type="submission" date="2021-03" db="EMBL/GenBank/DDBJ databases">
        <title>Genome sequencing of Bifidobacterium imperatoris JCM 32708.</title>
        <authorList>
            <person name="Kim J."/>
        </authorList>
    </citation>
    <scope>NUCLEOTIDE SEQUENCE [LARGE SCALE GENOMIC DNA]</scope>
    <source>
        <strain evidence="2 4">JCM 32708</strain>
    </source>
</reference>
<evidence type="ECO:0000313" key="3">
    <source>
        <dbReference type="Proteomes" id="UP000234855"/>
    </source>
</evidence>
<organism evidence="1 3">
    <name type="scientific">Bifidobacterium imperatoris</name>
    <dbReference type="NCBI Taxonomy" id="2020965"/>
    <lineage>
        <taxon>Bacteria</taxon>
        <taxon>Bacillati</taxon>
        <taxon>Actinomycetota</taxon>
        <taxon>Actinomycetes</taxon>
        <taxon>Bifidobacteriales</taxon>
        <taxon>Bifidobacteriaceae</taxon>
        <taxon>Bifidobacterium</taxon>
    </lineage>
</organism>
<keyword evidence="4" id="KW-1185">Reference proteome</keyword>
<evidence type="ECO:0000313" key="2">
    <source>
        <dbReference type="EMBL" id="QSY56958.1"/>
    </source>
</evidence>
<protein>
    <submittedName>
        <fullName evidence="2">HK97 gp10 family phage protein</fullName>
    </submittedName>
</protein>